<gene>
    <name evidence="1" type="ORF">GMJLKIPL_4487</name>
</gene>
<accession>A0ABQ4SLB8</accession>
<keyword evidence="2" id="KW-1185">Reference proteome</keyword>
<dbReference type="Proteomes" id="UP001055153">
    <property type="component" value="Unassembled WGS sequence"/>
</dbReference>
<reference evidence="1" key="1">
    <citation type="journal article" date="2021" name="Front. Microbiol.">
        <title>Comprehensive Comparative Genomics and Phenotyping of Methylobacterium Species.</title>
        <authorList>
            <person name="Alessa O."/>
            <person name="Ogura Y."/>
            <person name="Fujitani Y."/>
            <person name="Takami H."/>
            <person name="Hayashi T."/>
            <person name="Sahin N."/>
            <person name="Tani A."/>
        </authorList>
    </citation>
    <scope>NUCLEOTIDE SEQUENCE</scope>
    <source>
        <strain evidence="1">DSM 17168</strain>
    </source>
</reference>
<organism evidence="1 2">
    <name type="scientific">Methylobacterium isbiliense</name>
    <dbReference type="NCBI Taxonomy" id="315478"/>
    <lineage>
        <taxon>Bacteria</taxon>
        <taxon>Pseudomonadati</taxon>
        <taxon>Pseudomonadota</taxon>
        <taxon>Alphaproteobacteria</taxon>
        <taxon>Hyphomicrobiales</taxon>
        <taxon>Methylobacteriaceae</taxon>
        <taxon>Methylobacterium</taxon>
    </lineage>
</organism>
<evidence type="ECO:0000313" key="2">
    <source>
        <dbReference type="Proteomes" id="UP001055153"/>
    </source>
</evidence>
<comment type="caution">
    <text evidence="1">The sequence shown here is derived from an EMBL/GenBank/DDBJ whole genome shotgun (WGS) entry which is preliminary data.</text>
</comment>
<name>A0ABQ4SLB8_9HYPH</name>
<reference evidence="1" key="2">
    <citation type="submission" date="2021-08" db="EMBL/GenBank/DDBJ databases">
        <authorList>
            <person name="Tani A."/>
            <person name="Ola A."/>
            <person name="Ogura Y."/>
            <person name="Katsura K."/>
            <person name="Hayashi T."/>
        </authorList>
    </citation>
    <scope>NUCLEOTIDE SEQUENCE</scope>
    <source>
        <strain evidence="1">DSM 17168</strain>
    </source>
</reference>
<dbReference type="EMBL" id="BPQQ01000058">
    <property type="protein sequence ID" value="GJE02538.1"/>
    <property type="molecule type" value="Genomic_DNA"/>
</dbReference>
<evidence type="ECO:0008006" key="3">
    <source>
        <dbReference type="Google" id="ProtNLM"/>
    </source>
</evidence>
<proteinExistence type="predicted"/>
<sequence>MTEEITSTPPNIPIIILHKGDHEYLSACLEALSRCERRVIILGDASNAASALRFGAEHFDIADYTPLDWGDEFVYKHNSRYDANFERFCFERFLVIRNFVCSHDINKFIYIDSDIVIMNKKILENFDSYMLSYDLACLSKVSTFFAGWSKNLFNAFVESFRYYFPSEPWGDRHCDMNALRKFIDLHWSHNMKYDIAEELRAYCESCYSFDPNYGFAPFMMKHLQTWDYEKVSTAEIDLNEMIYSDGKTHYISVDCYLVELDFVHLNGFSKKFASYFRDVVTGRHHNPKVEKLARLPSAASVEK</sequence>
<dbReference type="RefSeq" id="WP_238239069.1">
    <property type="nucleotide sequence ID" value="NZ_BPQQ01000058.1"/>
</dbReference>
<protein>
    <recommendedName>
        <fullName evidence="3">Nucleotide-diphospho-sugar transferase domain-containing protein</fullName>
    </recommendedName>
</protein>
<evidence type="ECO:0000313" key="1">
    <source>
        <dbReference type="EMBL" id="GJE02538.1"/>
    </source>
</evidence>